<dbReference type="SUPFAM" id="SSF55729">
    <property type="entry name" value="Acyl-CoA N-acyltransferases (Nat)"/>
    <property type="match status" value="1"/>
</dbReference>
<dbReference type="Proteomes" id="UP001549366">
    <property type="component" value="Unassembled WGS sequence"/>
</dbReference>
<organism evidence="1 2">
    <name type="scientific">Endozoicomonas lisbonensis</name>
    <dbReference type="NCBI Taxonomy" id="3120522"/>
    <lineage>
        <taxon>Bacteria</taxon>
        <taxon>Pseudomonadati</taxon>
        <taxon>Pseudomonadota</taxon>
        <taxon>Gammaproteobacteria</taxon>
        <taxon>Oceanospirillales</taxon>
        <taxon>Endozoicomonadaceae</taxon>
        <taxon>Endozoicomonas</taxon>
    </lineage>
</organism>
<keyword evidence="2" id="KW-1185">Reference proteome</keyword>
<comment type="caution">
    <text evidence="1">The sequence shown here is derived from an EMBL/GenBank/DDBJ whole genome shotgun (WGS) entry which is preliminary data.</text>
</comment>
<dbReference type="RefSeq" id="WP_354007977.1">
    <property type="nucleotide sequence ID" value="NZ_JBEWTA010000001.1"/>
</dbReference>
<dbReference type="InterPro" id="IPR016181">
    <property type="entry name" value="Acyl_CoA_acyltransferase"/>
</dbReference>
<dbReference type="EMBL" id="JBEWTB010000002">
    <property type="protein sequence ID" value="MET4757854.1"/>
    <property type="molecule type" value="Genomic_DNA"/>
</dbReference>
<name>A0ABV2SJC1_9GAMM</name>
<proteinExistence type="predicted"/>
<evidence type="ECO:0000313" key="1">
    <source>
        <dbReference type="EMBL" id="MET4757854.1"/>
    </source>
</evidence>
<gene>
    <name evidence="1" type="ORF">V5J35_003046</name>
</gene>
<evidence type="ECO:0000313" key="2">
    <source>
        <dbReference type="Proteomes" id="UP001549366"/>
    </source>
</evidence>
<dbReference type="Gene3D" id="3.40.630.30">
    <property type="match status" value="1"/>
</dbReference>
<sequence>MFFDAIKTADNTEFKHEASGMVFKYSRSSAEDFLSLKLFEKTAAEEVGFAFVEYRKGRLLDNWSYLEYDNPKYPEGTYGLRSMEVSRPFRNKSLGVLLLFIAAGEVHINTGTHLYLVNPLTKALGFYIQFGFHPEPRAVEGRREHRLSHLRPGYHPDADYIFAEKIAMTRNYLVWRGDINISLSLLTKKVTSRFSFSNPYAESEI</sequence>
<protein>
    <submittedName>
        <fullName evidence="1">GNAT superfamily N-acetyltransferase</fullName>
    </submittedName>
</protein>
<accession>A0ABV2SJC1</accession>
<reference evidence="1 2" key="1">
    <citation type="submission" date="2024-06" db="EMBL/GenBank/DDBJ databases">
        <title>Genomic Encyclopedia of Type Strains, Phase V (KMG-V): Genome sequencing to study the core and pangenomes of soil and plant-associated prokaryotes.</title>
        <authorList>
            <person name="Whitman W."/>
        </authorList>
    </citation>
    <scope>NUCLEOTIDE SEQUENCE [LARGE SCALE GENOMIC DNA]</scope>
    <source>
        <strain evidence="1 2">NE40</strain>
    </source>
</reference>